<gene>
    <name evidence="1" type="ORF">AMORRO_LOCUS15347</name>
</gene>
<dbReference type="EMBL" id="CAJVPV010035477">
    <property type="protein sequence ID" value="CAG8751020.1"/>
    <property type="molecule type" value="Genomic_DNA"/>
</dbReference>
<protein>
    <submittedName>
        <fullName evidence="1">14117_t:CDS:1</fullName>
    </submittedName>
</protein>
<keyword evidence="2" id="KW-1185">Reference proteome</keyword>
<dbReference type="AlphaFoldDB" id="A0A9N9NQ26"/>
<reference evidence="1" key="1">
    <citation type="submission" date="2021-06" db="EMBL/GenBank/DDBJ databases">
        <authorList>
            <person name="Kallberg Y."/>
            <person name="Tangrot J."/>
            <person name="Rosling A."/>
        </authorList>
    </citation>
    <scope>NUCLEOTIDE SEQUENCE</scope>
    <source>
        <strain evidence="1">CL551</strain>
    </source>
</reference>
<accession>A0A9N9NQ26</accession>
<name>A0A9N9NQ26_9GLOM</name>
<evidence type="ECO:0000313" key="1">
    <source>
        <dbReference type="EMBL" id="CAG8751020.1"/>
    </source>
</evidence>
<sequence>ASKKIPEPPKIQVELLRSKHVSSRHYQRGNILTATYTKICGCGQENFKGILEWIPYEEFLDIEYIRIGGFTKVYKATWHRGHIKHLNLLTGVVRSESVK</sequence>
<organism evidence="1 2">
    <name type="scientific">Acaulospora morrowiae</name>
    <dbReference type="NCBI Taxonomy" id="94023"/>
    <lineage>
        <taxon>Eukaryota</taxon>
        <taxon>Fungi</taxon>
        <taxon>Fungi incertae sedis</taxon>
        <taxon>Mucoromycota</taxon>
        <taxon>Glomeromycotina</taxon>
        <taxon>Glomeromycetes</taxon>
        <taxon>Diversisporales</taxon>
        <taxon>Acaulosporaceae</taxon>
        <taxon>Acaulospora</taxon>
    </lineage>
</organism>
<dbReference type="OrthoDB" id="2428671at2759"/>
<dbReference type="Proteomes" id="UP000789342">
    <property type="component" value="Unassembled WGS sequence"/>
</dbReference>
<feature type="non-terminal residue" evidence="1">
    <location>
        <position position="1"/>
    </location>
</feature>
<evidence type="ECO:0000313" key="2">
    <source>
        <dbReference type="Proteomes" id="UP000789342"/>
    </source>
</evidence>
<comment type="caution">
    <text evidence="1">The sequence shown here is derived from an EMBL/GenBank/DDBJ whole genome shotgun (WGS) entry which is preliminary data.</text>
</comment>
<proteinExistence type="predicted"/>
<feature type="non-terminal residue" evidence="1">
    <location>
        <position position="99"/>
    </location>
</feature>